<protein>
    <submittedName>
        <fullName evidence="1">Uncharacterized protein</fullName>
    </submittedName>
</protein>
<gene>
    <name evidence="1" type="ORF">SAMN06297358_1742</name>
</gene>
<evidence type="ECO:0000313" key="1">
    <source>
        <dbReference type="EMBL" id="SOD14765.1"/>
    </source>
</evidence>
<organism evidence="1 2">
    <name type="scientific">Pedobacter xixiisoli</name>
    <dbReference type="NCBI Taxonomy" id="1476464"/>
    <lineage>
        <taxon>Bacteria</taxon>
        <taxon>Pseudomonadati</taxon>
        <taxon>Bacteroidota</taxon>
        <taxon>Sphingobacteriia</taxon>
        <taxon>Sphingobacteriales</taxon>
        <taxon>Sphingobacteriaceae</taxon>
        <taxon>Pedobacter</taxon>
    </lineage>
</organism>
<dbReference type="RefSeq" id="WP_097130968.1">
    <property type="nucleotide sequence ID" value="NZ_OCMT01000002.1"/>
</dbReference>
<proteinExistence type="predicted"/>
<accession>A0A285ZYP6</accession>
<dbReference type="OrthoDB" id="1454177at2"/>
<reference evidence="2" key="1">
    <citation type="submission" date="2017-09" db="EMBL/GenBank/DDBJ databases">
        <authorList>
            <person name="Varghese N."/>
            <person name="Submissions S."/>
        </authorList>
    </citation>
    <scope>NUCLEOTIDE SEQUENCE [LARGE SCALE GENOMIC DNA]</scope>
    <source>
        <strain evidence="2">CGMCC 1.12803</strain>
    </source>
</reference>
<dbReference type="AlphaFoldDB" id="A0A285ZYP6"/>
<dbReference type="EMBL" id="OCMT01000002">
    <property type="protein sequence ID" value="SOD14765.1"/>
    <property type="molecule type" value="Genomic_DNA"/>
</dbReference>
<sequence length="167" mass="20145">MTSNKLNNDEKQEELTKYRELVLATLDYYIDNKEMHIKTVDFDSAQHYQSLKIQTEEHYQKGRLTRLKQWFRDLTEMQVETVDLKFNLYLKEKTKFDIDIFKSYFQRVDKIIQKGKITTDNQFYDINIMVDQLCQTEPIDNSKIQILNKLLGEYEQRKSRQSKKPTA</sequence>
<evidence type="ECO:0000313" key="2">
    <source>
        <dbReference type="Proteomes" id="UP000219281"/>
    </source>
</evidence>
<dbReference type="Proteomes" id="UP000219281">
    <property type="component" value="Unassembled WGS sequence"/>
</dbReference>
<keyword evidence="2" id="KW-1185">Reference proteome</keyword>
<name>A0A285ZYP6_9SPHI</name>